<comment type="caution">
    <text evidence="2">The sequence shown here is derived from an EMBL/GenBank/DDBJ whole genome shotgun (WGS) entry which is preliminary data.</text>
</comment>
<feature type="compositionally biased region" description="Basic and acidic residues" evidence="1">
    <location>
        <begin position="107"/>
        <end position="123"/>
    </location>
</feature>
<gene>
    <name evidence="2" type="ORF">CA984_39845</name>
</gene>
<name>A0A243QT60_9ACTN</name>
<protein>
    <submittedName>
        <fullName evidence="2">Uncharacterized protein</fullName>
    </submittedName>
</protein>
<organism evidence="2 3">
    <name type="scientific">Streptosporangium minutum</name>
    <dbReference type="NCBI Taxonomy" id="569862"/>
    <lineage>
        <taxon>Bacteria</taxon>
        <taxon>Bacillati</taxon>
        <taxon>Actinomycetota</taxon>
        <taxon>Actinomycetes</taxon>
        <taxon>Streptosporangiales</taxon>
        <taxon>Streptosporangiaceae</taxon>
        <taxon>Streptosporangium</taxon>
    </lineage>
</organism>
<dbReference type="AlphaFoldDB" id="A0A243QT60"/>
<dbReference type="EMBL" id="NGFP01000325">
    <property type="protein sequence ID" value="OUC85249.1"/>
    <property type="molecule type" value="Genomic_DNA"/>
</dbReference>
<reference evidence="2 3" key="1">
    <citation type="submission" date="2017-05" db="EMBL/GenBank/DDBJ databases">
        <title>Biotechnological potential of actinobacteria isolated from South African environments.</title>
        <authorList>
            <person name="Le Roes-Hill M."/>
            <person name="Prins A."/>
            <person name="Durrell K.A."/>
        </authorList>
    </citation>
    <scope>NUCLEOTIDE SEQUENCE [LARGE SCALE GENOMIC DNA]</scope>
    <source>
        <strain evidence="2">M26</strain>
    </source>
</reference>
<evidence type="ECO:0000313" key="2">
    <source>
        <dbReference type="EMBL" id="OUC85249.1"/>
    </source>
</evidence>
<accession>A0A243QT60</accession>
<feature type="region of interest" description="Disordered" evidence="1">
    <location>
        <begin position="1"/>
        <end position="77"/>
    </location>
</feature>
<dbReference type="Proteomes" id="UP000194761">
    <property type="component" value="Unassembled WGS sequence"/>
</dbReference>
<proteinExistence type="predicted"/>
<feature type="compositionally biased region" description="Basic residues" evidence="1">
    <location>
        <begin position="10"/>
        <end position="23"/>
    </location>
</feature>
<sequence>MEQRLSPAARRARVPAFRRRRRAQGPGGPLRQPVQRPRRRLGRVLRPGPGRRPAGRRPGGLPACGAMTPPAPRARQVARGRGRLATRLVREHGGHGGHGGFDGLDGPEGRLGVDAEPECDRPPPAHHTAAVRTRERSLSGNWFIKPLPG</sequence>
<feature type="region of interest" description="Disordered" evidence="1">
    <location>
        <begin position="89"/>
        <end position="135"/>
    </location>
</feature>
<evidence type="ECO:0000313" key="3">
    <source>
        <dbReference type="Proteomes" id="UP000194761"/>
    </source>
</evidence>
<evidence type="ECO:0000256" key="1">
    <source>
        <dbReference type="SAM" id="MobiDB-lite"/>
    </source>
</evidence>
<keyword evidence="3" id="KW-1185">Reference proteome</keyword>